<accession>A0A918ADT1</accession>
<evidence type="ECO:0000256" key="1">
    <source>
        <dbReference type="ARBA" id="ARBA00022679"/>
    </source>
</evidence>
<dbReference type="InterPro" id="IPR029044">
    <property type="entry name" value="Nucleotide-diphossugar_trans"/>
</dbReference>
<keyword evidence="1" id="KW-0808">Transferase</keyword>
<evidence type="ECO:0000259" key="2">
    <source>
        <dbReference type="Pfam" id="PF00535"/>
    </source>
</evidence>
<reference evidence="4" key="1">
    <citation type="journal article" date="2014" name="Int. J. Syst. Evol. Microbiol.">
        <title>Complete genome sequence of Corynebacterium casei LMG S-19264T (=DSM 44701T), isolated from a smear-ripened cheese.</title>
        <authorList>
            <consortium name="US DOE Joint Genome Institute (JGI-PGF)"/>
            <person name="Walter F."/>
            <person name="Albersmeier A."/>
            <person name="Kalinowski J."/>
            <person name="Ruckert C."/>
        </authorList>
    </citation>
    <scope>NUCLEOTIDE SEQUENCE</scope>
    <source>
        <strain evidence="4">CGMCC 4.7430</strain>
    </source>
</reference>
<dbReference type="Pfam" id="PF00535">
    <property type="entry name" value="Glycos_transf_2"/>
    <property type="match status" value="1"/>
</dbReference>
<dbReference type="InterPro" id="IPR027791">
    <property type="entry name" value="Galactosyl_T_C"/>
</dbReference>
<name>A0A918ADT1_9ACTN</name>
<dbReference type="SUPFAM" id="SSF53448">
    <property type="entry name" value="Nucleotide-diphospho-sugar transferases"/>
    <property type="match status" value="1"/>
</dbReference>
<keyword evidence="5" id="KW-1185">Reference proteome</keyword>
<gene>
    <name evidence="4" type="ORF">GCM10012278_76330</name>
</gene>
<feature type="domain" description="Galactosyltransferase C-terminal" evidence="3">
    <location>
        <begin position="303"/>
        <end position="337"/>
    </location>
</feature>
<evidence type="ECO:0000313" key="5">
    <source>
        <dbReference type="Proteomes" id="UP000660745"/>
    </source>
</evidence>
<evidence type="ECO:0000259" key="3">
    <source>
        <dbReference type="Pfam" id="PF02709"/>
    </source>
</evidence>
<evidence type="ECO:0000313" key="4">
    <source>
        <dbReference type="EMBL" id="GGP15661.1"/>
    </source>
</evidence>
<feature type="domain" description="Glycosyltransferase 2-like" evidence="2">
    <location>
        <begin position="138"/>
        <end position="253"/>
    </location>
</feature>
<dbReference type="PANTHER" id="PTHR43179:SF7">
    <property type="entry name" value="RHAMNOSYLTRANSFERASE WBBL"/>
    <property type="match status" value="1"/>
</dbReference>
<proteinExistence type="predicted"/>
<dbReference type="AlphaFoldDB" id="A0A918ADT1"/>
<reference evidence="4" key="2">
    <citation type="submission" date="2020-09" db="EMBL/GenBank/DDBJ databases">
        <authorList>
            <person name="Sun Q."/>
            <person name="Zhou Y."/>
        </authorList>
    </citation>
    <scope>NUCLEOTIDE SEQUENCE</scope>
    <source>
        <strain evidence="4">CGMCC 4.7430</strain>
    </source>
</reference>
<protein>
    <recommendedName>
        <fullName evidence="6">Glycosyltransferase</fullName>
    </recommendedName>
</protein>
<organism evidence="4 5">
    <name type="scientific">Nonomuraea glycinis</name>
    <dbReference type="NCBI Taxonomy" id="2047744"/>
    <lineage>
        <taxon>Bacteria</taxon>
        <taxon>Bacillati</taxon>
        <taxon>Actinomycetota</taxon>
        <taxon>Actinomycetes</taxon>
        <taxon>Streptosporangiales</taxon>
        <taxon>Streptosporangiaceae</taxon>
        <taxon>Nonomuraea</taxon>
    </lineage>
</organism>
<evidence type="ECO:0008006" key="6">
    <source>
        <dbReference type="Google" id="ProtNLM"/>
    </source>
</evidence>
<dbReference type="EMBL" id="BMNK01000019">
    <property type="protein sequence ID" value="GGP15661.1"/>
    <property type="molecule type" value="Genomic_DNA"/>
</dbReference>
<dbReference type="Gene3D" id="3.90.550.10">
    <property type="entry name" value="Spore Coat Polysaccharide Biosynthesis Protein SpsA, Chain A"/>
    <property type="match status" value="1"/>
</dbReference>
<dbReference type="GO" id="GO:0016740">
    <property type="term" value="F:transferase activity"/>
    <property type="evidence" value="ECO:0007669"/>
    <property type="project" value="UniProtKB-KW"/>
</dbReference>
<dbReference type="PANTHER" id="PTHR43179">
    <property type="entry name" value="RHAMNOSYLTRANSFERASE WBBL"/>
    <property type="match status" value="1"/>
</dbReference>
<dbReference type="InterPro" id="IPR001173">
    <property type="entry name" value="Glyco_trans_2-like"/>
</dbReference>
<dbReference type="RefSeq" id="WP_189143629.1">
    <property type="nucleotide sequence ID" value="NZ_BMNK01000019.1"/>
</dbReference>
<dbReference type="Proteomes" id="UP000660745">
    <property type="component" value="Unassembled WGS sequence"/>
</dbReference>
<sequence length="386" mass="42491">MSGTEVGALGRRLAAYVFLANDPSVPAVAADWWEISGPHYKEVAGAVADLVARGPAAALVSRFADAPDDRPLESALADALTDLLREFPDERARFEKLVAAADEQVLVDYHNGERAGRSAADASLDEVAVWARPRLPVTIVIPFRDRVGGARARNLLACLAALRDQHHHGAQVRVTVVESDSEPRWRDTVEPLADHYLFARHDGHFNKSWAVNAGVRNTPGEPELICVLDTDILADRRFLARNLDRMAADPALSAFLPYRRMYCLDTESSAAAIRRRIEQGEGDVPLDEIRSLVLREPPGACLWVRAALFHEIGGFDERYQGWGGEDDDVVARLARAGRLTRFDDPLLHLAHPRPQMTLDGTPFNAHIEPLSWTADAGYGDLRGPRG</sequence>
<dbReference type="Pfam" id="PF02709">
    <property type="entry name" value="Glyco_transf_7C"/>
    <property type="match status" value="1"/>
</dbReference>
<comment type="caution">
    <text evidence="4">The sequence shown here is derived from an EMBL/GenBank/DDBJ whole genome shotgun (WGS) entry which is preliminary data.</text>
</comment>